<evidence type="ECO:0000313" key="1">
    <source>
        <dbReference type="EMBL" id="DAD96200.1"/>
    </source>
</evidence>
<reference evidence="1" key="1">
    <citation type="journal article" date="2021" name="Proc. Natl. Acad. Sci. U.S.A.">
        <title>A Catalog of Tens of Thousands of Viruses from Human Metagenomes Reveals Hidden Associations with Chronic Diseases.</title>
        <authorList>
            <person name="Tisza M.J."/>
            <person name="Buck C.B."/>
        </authorList>
    </citation>
    <scope>NUCLEOTIDE SEQUENCE</scope>
    <source>
        <strain evidence="1">CtlnK45</strain>
    </source>
</reference>
<proteinExistence type="predicted"/>
<name>A0A8S5NPP6_9CAUD</name>
<dbReference type="EMBL" id="BK015212">
    <property type="protein sequence ID" value="DAD96200.1"/>
    <property type="molecule type" value="Genomic_DNA"/>
</dbReference>
<sequence length="74" mass="8334">MTRKAYPICHFCEHPLNPNAEDDCDRVFVLPNGELCCPPCFKDYLSNELDKNMDLFADALGIPVLYTEGPNADI</sequence>
<organism evidence="1">
    <name type="scientific">Myoviridae sp. ctlnK45</name>
    <dbReference type="NCBI Taxonomy" id="2826693"/>
    <lineage>
        <taxon>Viruses</taxon>
        <taxon>Duplodnaviria</taxon>
        <taxon>Heunggongvirae</taxon>
        <taxon>Uroviricota</taxon>
        <taxon>Caudoviricetes</taxon>
    </lineage>
</organism>
<accession>A0A8S5NPP6</accession>
<protein>
    <submittedName>
        <fullName evidence="1">Uncharacterized protein</fullName>
    </submittedName>
</protein>